<keyword evidence="2" id="KW-1185">Reference proteome</keyword>
<evidence type="ECO:0000313" key="1">
    <source>
        <dbReference type="EMBL" id="GBP54008.1"/>
    </source>
</evidence>
<organism evidence="1 2">
    <name type="scientific">Eumeta variegata</name>
    <name type="common">Bagworm moth</name>
    <name type="synonym">Eumeta japonica</name>
    <dbReference type="NCBI Taxonomy" id="151549"/>
    <lineage>
        <taxon>Eukaryota</taxon>
        <taxon>Metazoa</taxon>
        <taxon>Ecdysozoa</taxon>
        <taxon>Arthropoda</taxon>
        <taxon>Hexapoda</taxon>
        <taxon>Insecta</taxon>
        <taxon>Pterygota</taxon>
        <taxon>Neoptera</taxon>
        <taxon>Endopterygota</taxon>
        <taxon>Lepidoptera</taxon>
        <taxon>Glossata</taxon>
        <taxon>Ditrysia</taxon>
        <taxon>Tineoidea</taxon>
        <taxon>Psychidae</taxon>
        <taxon>Oiketicinae</taxon>
        <taxon>Eumeta</taxon>
    </lineage>
</organism>
<name>A0A4C1WRJ9_EUMVA</name>
<comment type="caution">
    <text evidence="1">The sequence shown here is derived from an EMBL/GenBank/DDBJ whole genome shotgun (WGS) entry which is preliminary data.</text>
</comment>
<dbReference type="EMBL" id="BGZK01000637">
    <property type="protein sequence ID" value="GBP54008.1"/>
    <property type="molecule type" value="Genomic_DNA"/>
</dbReference>
<reference evidence="1 2" key="1">
    <citation type="journal article" date="2019" name="Commun. Biol.">
        <title>The bagworm genome reveals a unique fibroin gene that provides high tensile strength.</title>
        <authorList>
            <person name="Kono N."/>
            <person name="Nakamura H."/>
            <person name="Ohtoshi R."/>
            <person name="Tomita M."/>
            <person name="Numata K."/>
            <person name="Arakawa K."/>
        </authorList>
    </citation>
    <scope>NUCLEOTIDE SEQUENCE [LARGE SCALE GENOMIC DNA]</scope>
</reference>
<protein>
    <submittedName>
        <fullName evidence="1">Uncharacterized protein</fullName>
    </submittedName>
</protein>
<sequence>MNAKRVNYLCLAAGGGRRAADGGRPAREPRLTSSISLISSEAGGALQKALKTSPVIQLGRACGVGARPRPPRAAVIRYGALLQRRYSQYPPNCALPILFMARWKF</sequence>
<dbReference type="Proteomes" id="UP000299102">
    <property type="component" value="Unassembled WGS sequence"/>
</dbReference>
<dbReference type="AlphaFoldDB" id="A0A4C1WRJ9"/>
<accession>A0A4C1WRJ9</accession>
<gene>
    <name evidence="1" type="ORF">EVAR_36891_1</name>
</gene>
<proteinExistence type="predicted"/>
<evidence type="ECO:0000313" key="2">
    <source>
        <dbReference type="Proteomes" id="UP000299102"/>
    </source>
</evidence>